<keyword evidence="3" id="KW-1185">Reference proteome</keyword>
<evidence type="ECO:0000313" key="2">
    <source>
        <dbReference type="EMBL" id="WPR88152.1"/>
    </source>
</evidence>
<evidence type="ECO:0000256" key="1">
    <source>
        <dbReference type="SAM" id="Phobius"/>
    </source>
</evidence>
<dbReference type="EMBL" id="CP139368">
    <property type="protein sequence ID" value="WPR88152.1"/>
    <property type="molecule type" value="Genomic_DNA"/>
</dbReference>
<sequence length="146" mass="14435">MPTRPSLARSIPFWILFLGSLLSAALGVLLVVSKISGMASDIKSQSATAAITVYTGQSWVVLGAALVGAGLIGLIVALLLGVLVSLVPAPAVATVVPAEDAAAVSDEAPSALVGDASVIPAEPPVEVEAAAAPVDETPSVESGAQR</sequence>
<name>A0ABZ0SGD4_9MICO</name>
<keyword evidence="1" id="KW-0472">Membrane</keyword>
<keyword evidence="1" id="KW-1133">Transmembrane helix</keyword>
<protein>
    <submittedName>
        <fullName evidence="2">Dinucleotide-utilizing enzyme</fullName>
    </submittedName>
</protein>
<feature type="transmembrane region" description="Helical" evidence="1">
    <location>
        <begin position="59"/>
        <end position="84"/>
    </location>
</feature>
<proteinExistence type="predicted"/>
<evidence type="ECO:0000313" key="3">
    <source>
        <dbReference type="Proteomes" id="UP001323798"/>
    </source>
</evidence>
<keyword evidence="1" id="KW-0812">Transmembrane</keyword>
<accession>A0ABZ0SGD4</accession>
<dbReference type="Proteomes" id="UP001323798">
    <property type="component" value="Chromosome"/>
</dbReference>
<organism evidence="2 3">
    <name type="scientific">Microbacterium rhizosphaerae</name>
    <dbReference type="NCBI Taxonomy" id="1678237"/>
    <lineage>
        <taxon>Bacteria</taxon>
        <taxon>Bacillati</taxon>
        <taxon>Actinomycetota</taxon>
        <taxon>Actinomycetes</taxon>
        <taxon>Micrococcales</taxon>
        <taxon>Microbacteriaceae</taxon>
        <taxon>Microbacterium</taxon>
    </lineage>
</organism>
<gene>
    <name evidence="2" type="ORF">SM116_10185</name>
</gene>
<reference evidence="2 3" key="1">
    <citation type="submission" date="2023-11" db="EMBL/GenBank/DDBJ databases">
        <title>Genome sequence of Microbacterium rhizosphaerae KACC 19337.</title>
        <authorList>
            <person name="Choi H."/>
            <person name="Kim S."/>
            <person name="Kim Y."/>
            <person name="Kwon S.-W."/>
            <person name="Heo J."/>
        </authorList>
    </citation>
    <scope>NUCLEOTIDE SEQUENCE [LARGE SCALE GENOMIC DNA]</scope>
    <source>
        <strain evidence="2 3">KACC 19337</strain>
    </source>
</reference>
<dbReference type="RefSeq" id="WP_320940873.1">
    <property type="nucleotide sequence ID" value="NZ_BAABEU010000010.1"/>
</dbReference>